<dbReference type="AlphaFoldDB" id="A0A6S8RA48"/>
<sequence length="119" mass="11980">MAPINRLMMALLATSSTALRPTGTRMMKVTKGSRMLQREGKFWTPSALEEACNFGCPACGGDGCGVCGGGLLGAQKPVSSLEVPVHASSYCGCGGLGCEMCGGGMLLAAAAPTRAAVHA</sequence>
<protein>
    <submittedName>
        <fullName evidence="2">Uncharacterized protein</fullName>
    </submittedName>
</protein>
<evidence type="ECO:0000313" key="2">
    <source>
        <dbReference type="EMBL" id="CAE0687057.1"/>
    </source>
</evidence>
<feature type="chain" id="PRO_5036393528" evidence="1">
    <location>
        <begin position="19"/>
        <end position="119"/>
    </location>
</feature>
<evidence type="ECO:0000313" key="3">
    <source>
        <dbReference type="EMBL" id="CAE0687058.1"/>
    </source>
</evidence>
<dbReference type="EMBL" id="HBIW01002970">
    <property type="protein sequence ID" value="CAE0687058.1"/>
    <property type="molecule type" value="Transcribed_RNA"/>
</dbReference>
<name>A0A6S8RA48_9STRA</name>
<evidence type="ECO:0000256" key="1">
    <source>
        <dbReference type="SAM" id="SignalP"/>
    </source>
</evidence>
<proteinExistence type="predicted"/>
<organism evidence="2">
    <name type="scientific">Pelagomonas calceolata</name>
    <dbReference type="NCBI Taxonomy" id="35677"/>
    <lineage>
        <taxon>Eukaryota</taxon>
        <taxon>Sar</taxon>
        <taxon>Stramenopiles</taxon>
        <taxon>Ochrophyta</taxon>
        <taxon>Pelagophyceae</taxon>
        <taxon>Pelagomonadales</taxon>
        <taxon>Pelagomonadaceae</taxon>
        <taxon>Pelagomonas</taxon>
    </lineage>
</organism>
<dbReference type="EMBL" id="HBIW01002969">
    <property type="protein sequence ID" value="CAE0687057.1"/>
    <property type="molecule type" value="Transcribed_RNA"/>
</dbReference>
<keyword evidence="1" id="KW-0732">Signal</keyword>
<feature type="signal peptide" evidence="1">
    <location>
        <begin position="1"/>
        <end position="18"/>
    </location>
</feature>
<gene>
    <name evidence="2" type="ORF">PCAL00307_LOCUS2491</name>
    <name evidence="3" type="ORF">PCAL00307_LOCUS2492</name>
</gene>
<reference evidence="2" key="1">
    <citation type="submission" date="2021-01" db="EMBL/GenBank/DDBJ databases">
        <authorList>
            <person name="Corre E."/>
            <person name="Pelletier E."/>
            <person name="Niang G."/>
            <person name="Scheremetjew M."/>
            <person name="Finn R."/>
            <person name="Kale V."/>
            <person name="Holt S."/>
            <person name="Cochrane G."/>
            <person name="Meng A."/>
            <person name="Brown T."/>
            <person name="Cohen L."/>
        </authorList>
    </citation>
    <scope>NUCLEOTIDE SEQUENCE</scope>
    <source>
        <strain evidence="2">CCMP1756</strain>
    </source>
</reference>
<accession>A0A6S8RA48</accession>